<feature type="transmembrane region" description="Helical" evidence="3">
    <location>
        <begin position="90"/>
        <end position="112"/>
    </location>
</feature>
<dbReference type="OrthoDB" id="50301at2157"/>
<sequence>MDKVKAYLIGFLIAVIAIAAGIVWYGGWKLLLQVILALGFLGVTIMLLFFTGLTFYAESWKYGTILAVFTAISGYGLYLSATWNRVGWEYLYPVFGIIVFFVAVVAFGIWYISEPDLSLTDRFRSAEKLEKMGKYKAAARKYEKAGNYLKAAEMYEKLGWMESAAWAYEKAEKYDRAAEIYEQLYEKEKDTYYLKEAHEYWKKAGNMDRAAKALEKYAEEEPWFWEDVAKLYEELGNQEKAREAWERALEYYKKEAQEEGVFWEDVGNIARKLGMEDLAREAYEKFLEYCMKEAEEDPMWWKHVAEAYDYLGEKEKAEEARTKYEEYRQKIMKANEETSKFPEEEKEE</sequence>
<keyword evidence="4" id="KW-0808">Transferase</keyword>
<feature type="coiled-coil region" evidence="2">
    <location>
        <begin position="228"/>
        <end position="255"/>
    </location>
</feature>
<evidence type="ECO:0000256" key="2">
    <source>
        <dbReference type="SAM" id="Coils"/>
    </source>
</evidence>
<proteinExistence type="predicted"/>
<dbReference type="AlphaFoldDB" id="A0A2Z2MJL6"/>
<dbReference type="Gene3D" id="1.25.40.10">
    <property type="entry name" value="Tetratricopeptide repeat domain"/>
    <property type="match status" value="2"/>
</dbReference>
<dbReference type="InterPro" id="IPR019734">
    <property type="entry name" value="TPR_rpt"/>
</dbReference>
<dbReference type="SUPFAM" id="SSF103473">
    <property type="entry name" value="MFS general substrate transporter"/>
    <property type="match status" value="1"/>
</dbReference>
<evidence type="ECO:0000313" key="4">
    <source>
        <dbReference type="EMBL" id="ASJ07968.1"/>
    </source>
</evidence>
<keyword evidence="1" id="KW-0802">TPR repeat</keyword>
<dbReference type="InterPro" id="IPR036259">
    <property type="entry name" value="MFS_trans_sf"/>
</dbReference>
<feature type="transmembrane region" description="Helical" evidence="3">
    <location>
        <begin position="62"/>
        <end position="78"/>
    </location>
</feature>
<feature type="repeat" description="TPR" evidence="1">
    <location>
        <begin position="222"/>
        <end position="255"/>
    </location>
</feature>
<keyword evidence="5" id="KW-1185">Reference proteome</keyword>
<feature type="coiled-coil region" evidence="2">
    <location>
        <begin position="310"/>
        <end position="337"/>
    </location>
</feature>
<gene>
    <name evidence="4" type="ORF">A3L11_01490</name>
</gene>
<keyword evidence="3" id="KW-1133">Transmembrane helix</keyword>
<dbReference type="GeneID" id="33316870"/>
<dbReference type="GO" id="GO:0016740">
    <property type="term" value="F:transferase activity"/>
    <property type="evidence" value="ECO:0007669"/>
    <property type="project" value="UniProtKB-KW"/>
</dbReference>
<keyword evidence="2" id="KW-0175">Coiled coil</keyword>
<dbReference type="SUPFAM" id="SSF48452">
    <property type="entry name" value="TPR-like"/>
    <property type="match status" value="1"/>
</dbReference>
<dbReference type="PROSITE" id="PS50005">
    <property type="entry name" value="TPR"/>
    <property type="match status" value="1"/>
</dbReference>
<dbReference type="RefSeq" id="WP_088855211.1">
    <property type="nucleotide sequence ID" value="NZ_CP015103.1"/>
</dbReference>
<evidence type="ECO:0000313" key="5">
    <source>
        <dbReference type="Proteomes" id="UP000250125"/>
    </source>
</evidence>
<keyword evidence="3" id="KW-0472">Membrane</keyword>
<protein>
    <submittedName>
        <fullName evidence="4">GlcNAc transferase</fullName>
    </submittedName>
</protein>
<dbReference type="KEGG" id="tsl:A3L11_01490"/>
<feature type="transmembrane region" description="Helical" evidence="3">
    <location>
        <begin position="7"/>
        <end position="25"/>
    </location>
</feature>
<dbReference type="Pfam" id="PF13174">
    <property type="entry name" value="TPR_6"/>
    <property type="match status" value="2"/>
</dbReference>
<dbReference type="InterPro" id="IPR011990">
    <property type="entry name" value="TPR-like_helical_dom_sf"/>
</dbReference>
<reference evidence="4 5" key="1">
    <citation type="submission" date="2016-04" db="EMBL/GenBank/DDBJ databases">
        <title>Complete genome sequence of Thermococcus siculi type strain RG-20.</title>
        <authorList>
            <person name="Oger P.M."/>
        </authorList>
    </citation>
    <scope>NUCLEOTIDE SEQUENCE [LARGE SCALE GENOMIC DNA]</scope>
    <source>
        <strain evidence="4 5">RG-20</strain>
    </source>
</reference>
<dbReference type="Proteomes" id="UP000250125">
    <property type="component" value="Chromosome"/>
</dbReference>
<feature type="transmembrane region" description="Helical" evidence="3">
    <location>
        <begin position="31"/>
        <end position="50"/>
    </location>
</feature>
<accession>A0A2Z2MJL6</accession>
<dbReference type="EMBL" id="CP015103">
    <property type="protein sequence ID" value="ASJ07968.1"/>
    <property type="molecule type" value="Genomic_DNA"/>
</dbReference>
<evidence type="ECO:0000256" key="3">
    <source>
        <dbReference type="SAM" id="Phobius"/>
    </source>
</evidence>
<organism evidence="4 5">
    <name type="scientific">Thermococcus siculi</name>
    <dbReference type="NCBI Taxonomy" id="72803"/>
    <lineage>
        <taxon>Archaea</taxon>
        <taxon>Methanobacteriati</taxon>
        <taxon>Methanobacteriota</taxon>
        <taxon>Thermococci</taxon>
        <taxon>Thermococcales</taxon>
        <taxon>Thermococcaceae</taxon>
        <taxon>Thermococcus</taxon>
    </lineage>
</organism>
<keyword evidence="3" id="KW-0812">Transmembrane</keyword>
<evidence type="ECO:0000256" key="1">
    <source>
        <dbReference type="PROSITE-ProRule" id="PRU00339"/>
    </source>
</evidence>
<name>A0A2Z2MJL6_9EURY</name>